<evidence type="ECO:0000313" key="2">
    <source>
        <dbReference type="EMBL" id="SEF10979.1"/>
    </source>
</evidence>
<organism evidence="2 3">
    <name type="scientific">Arthrobacter alpinus</name>
    <dbReference type="NCBI Taxonomy" id="656366"/>
    <lineage>
        <taxon>Bacteria</taxon>
        <taxon>Bacillati</taxon>
        <taxon>Actinomycetota</taxon>
        <taxon>Actinomycetes</taxon>
        <taxon>Micrococcales</taxon>
        <taxon>Micrococcaceae</taxon>
        <taxon>Arthrobacter</taxon>
    </lineage>
</organism>
<keyword evidence="1" id="KW-0472">Membrane</keyword>
<name>A0A1H5PAS3_9MICC</name>
<evidence type="ECO:0000256" key="1">
    <source>
        <dbReference type="SAM" id="Phobius"/>
    </source>
</evidence>
<feature type="transmembrane region" description="Helical" evidence="1">
    <location>
        <begin position="33"/>
        <end position="53"/>
    </location>
</feature>
<dbReference type="Proteomes" id="UP000182725">
    <property type="component" value="Unassembled WGS sequence"/>
</dbReference>
<evidence type="ECO:0000313" key="3">
    <source>
        <dbReference type="Proteomes" id="UP000182725"/>
    </source>
</evidence>
<dbReference type="AlphaFoldDB" id="A0A1H5PAS3"/>
<sequence>MNRERKTYASMIIVALLFGAFAIFLFLEGPSTLPILILICAAVLCSIGLWGSLRNRKK</sequence>
<dbReference type="EMBL" id="FNTV01000002">
    <property type="protein sequence ID" value="SEF10979.1"/>
    <property type="molecule type" value="Genomic_DNA"/>
</dbReference>
<reference evidence="2 3" key="1">
    <citation type="submission" date="2016-10" db="EMBL/GenBank/DDBJ databases">
        <authorList>
            <person name="de Groot N.N."/>
        </authorList>
    </citation>
    <scope>NUCLEOTIDE SEQUENCE [LARGE SCALE GENOMIC DNA]</scope>
    <source>
        <strain evidence="2 3">DSM 22274</strain>
    </source>
</reference>
<proteinExistence type="predicted"/>
<accession>A0A1H5PAS3</accession>
<feature type="transmembrane region" description="Helical" evidence="1">
    <location>
        <begin position="7"/>
        <end position="27"/>
    </location>
</feature>
<keyword evidence="1" id="KW-1133">Transmembrane helix</keyword>
<gene>
    <name evidence="2" type="ORF">SAMN04489740_4056</name>
</gene>
<protein>
    <submittedName>
        <fullName evidence="2">Uncharacterized protein</fullName>
    </submittedName>
</protein>
<keyword evidence="1" id="KW-0812">Transmembrane</keyword>